<dbReference type="HOGENOM" id="CLU_020844_6_0_1"/>
<reference evidence="1 2" key="1">
    <citation type="journal article" date="2011" name="Cell">
        <title>Insight into structure and assembly of the nuclear pore complex by utilizing the genome of a eukaryotic thermophile.</title>
        <authorList>
            <person name="Amlacher S."/>
            <person name="Sarges P."/>
            <person name="Flemming D."/>
            <person name="van Noort V."/>
            <person name="Kunze R."/>
            <person name="Devos D.P."/>
            <person name="Arumugam M."/>
            <person name="Bork P."/>
            <person name="Hurt E."/>
        </authorList>
    </citation>
    <scope>NUCLEOTIDE SEQUENCE [LARGE SCALE GENOMIC DNA]</scope>
    <source>
        <strain evidence="2">DSM 1495 / CBS 144.50 / IMI 039719</strain>
    </source>
</reference>
<dbReference type="InterPro" id="IPR036038">
    <property type="entry name" value="Aminotransferase-like"/>
</dbReference>
<proteinExistence type="predicted"/>
<dbReference type="Pfam" id="PF01063">
    <property type="entry name" value="Aminotran_4"/>
    <property type="match status" value="1"/>
</dbReference>
<dbReference type="OrthoDB" id="5288718at2759"/>
<dbReference type="AlphaFoldDB" id="G0SE87"/>
<dbReference type="InterPro" id="IPR043132">
    <property type="entry name" value="BCAT-like_C"/>
</dbReference>
<gene>
    <name evidence="1" type="ORF">CTHT_0062870</name>
</gene>
<sequence>MAEDFELFSSLRYDKALLQVAGSDLTHAGWNWANRSPLYMLDFHRDRILRAATHWGWDAAIDILSGEAGLKRLEEFILSSLGENISSPMRVRVSITKLGQLKIVTGPVSQTPLENLFPEVLPPPEGIKTDKTSTNMPVKSPEYMVMVDQMGSARSEYTHFKTSKRAVYDGARQRAQIGLLDLKEVLIVSETTGDIMEGSVTTPYFWRDGRWVTPAVSKEYSAEKGSGGQDGTSRRWALKRGMAVEATIPASSLVEGEECWLSNGVRGFIFGRVTLRSP</sequence>
<keyword evidence="2" id="KW-1185">Reference proteome</keyword>
<evidence type="ECO:0000313" key="1">
    <source>
        <dbReference type="EMBL" id="EGS18264.1"/>
    </source>
</evidence>
<dbReference type="InterPro" id="IPR001544">
    <property type="entry name" value="Aminotrans_IV"/>
</dbReference>
<accession>G0SE87</accession>
<dbReference type="Proteomes" id="UP000008066">
    <property type="component" value="Unassembled WGS sequence"/>
</dbReference>
<protein>
    <submittedName>
        <fullName evidence="1">Putative 4-amino-4-deoxychorismate protein</fullName>
    </submittedName>
</protein>
<name>G0SE87_CHATD</name>
<dbReference type="GO" id="GO:0003824">
    <property type="term" value="F:catalytic activity"/>
    <property type="evidence" value="ECO:0007669"/>
    <property type="project" value="InterPro"/>
</dbReference>
<dbReference type="STRING" id="759272.G0SE87"/>
<dbReference type="Gene3D" id="3.20.10.10">
    <property type="entry name" value="D-amino Acid Aminotransferase, subunit A, domain 2"/>
    <property type="match status" value="1"/>
</dbReference>
<evidence type="ECO:0000313" key="2">
    <source>
        <dbReference type="Proteomes" id="UP000008066"/>
    </source>
</evidence>
<dbReference type="eggNOG" id="ENOG502QQMK">
    <property type="taxonomic scope" value="Eukaryota"/>
</dbReference>
<dbReference type="EMBL" id="GL988046">
    <property type="protein sequence ID" value="EGS18264.1"/>
    <property type="molecule type" value="Genomic_DNA"/>
</dbReference>
<organism evidence="2">
    <name type="scientific">Chaetomium thermophilum (strain DSM 1495 / CBS 144.50 / IMI 039719)</name>
    <name type="common">Thermochaetoides thermophila</name>
    <dbReference type="NCBI Taxonomy" id="759272"/>
    <lineage>
        <taxon>Eukaryota</taxon>
        <taxon>Fungi</taxon>
        <taxon>Dikarya</taxon>
        <taxon>Ascomycota</taxon>
        <taxon>Pezizomycotina</taxon>
        <taxon>Sordariomycetes</taxon>
        <taxon>Sordariomycetidae</taxon>
        <taxon>Sordariales</taxon>
        <taxon>Chaetomiaceae</taxon>
        <taxon>Thermochaetoides</taxon>
    </lineage>
</organism>
<dbReference type="GeneID" id="18260325"/>
<dbReference type="SUPFAM" id="SSF56752">
    <property type="entry name" value="D-aminoacid aminotransferase-like PLP-dependent enzymes"/>
    <property type="match status" value="1"/>
</dbReference>
<dbReference type="KEGG" id="cthr:CTHT_0062870"/>
<dbReference type="RefSeq" id="XP_006696595.1">
    <property type="nucleotide sequence ID" value="XM_006696532.1"/>
</dbReference>
<dbReference type="OMA" id="VWLSNGV"/>